<dbReference type="Proteomes" id="UP001472866">
    <property type="component" value="Chromosome 04"/>
</dbReference>
<dbReference type="GO" id="GO:0045271">
    <property type="term" value="C:respiratory chain complex I"/>
    <property type="evidence" value="ECO:0007669"/>
    <property type="project" value="InterPro"/>
</dbReference>
<feature type="region of interest" description="Disordered" evidence="2">
    <location>
        <begin position="125"/>
        <end position="158"/>
    </location>
</feature>
<dbReference type="AlphaFoldDB" id="A0AAX4P893"/>
<comment type="similarity">
    <text evidence="1">Belongs to the complex I NDUFA12 subunit family.</text>
</comment>
<dbReference type="Pfam" id="PF05071">
    <property type="entry name" value="NDUFA12"/>
    <property type="match status" value="1"/>
</dbReference>
<gene>
    <name evidence="3" type="ORF">HKI87_04g33250</name>
</gene>
<evidence type="ECO:0000256" key="2">
    <source>
        <dbReference type="SAM" id="MobiDB-lite"/>
    </source>
</evidence>
<sequence>MSLSKWFGSGARLTQRLGNAQQRLALLFTRGELVGRDDLGNQYFRRMEYDPDLGVDKEQRWMKSPRGHNHVYNYDPSRTPVEWTGWLRGARSEPPTEQEIKQNAVYRSQMKLQVDDLKQREARRRRIKAEEEAEGEREAEEETLTLGETEYWTPGGGK</sequence>
<dbReference type="PANTHER" id="PTHR32470">
    <property type="entry name" value="ADH DEHYDROGENASE [UBIQUINONE] 1 ALPHA SUBCOMPLEX ASSEMBLY FACTOR 2"/>
    <property type="match status" value="1"/>
</dbReference>
<name>A0AAX4P893_9CHLO</name>
<evidence type="ECO:0000256" key="1">
    <source>
        <dbReference type="ARBA" id="ARBA00007355"/>
    </source>
</evidence>
<proteinExistence type="inferred from homology"/>
<dbReference type="GO" id="GO:0005739">
    <property type="term" value="C:mitochondrion"/>
    <property type="evidence" value="ECO:0007669"/>
    <property type="project" value="TreeGrafter"/>
</dbReference>
<dbReference type="EMBL" id="CP151504">
    <property type="protein sequence ID" value="WZN61790.1"/>
    <property type="molecule type" value="Genomic_DNA"/>
</dbReference>
<protein>
    <submittedName>
        <fullName evidence="3">Subunit NDUFA12 of NADH ubiquinone oxidoreductase</fullName>
    </submittedName>
</protein>
<dbReference type="GO" id="GO:0032981">
    <property type="term" value="P:mitochondrial respiratory chain complex I assembly"/>
    <property type="evidence" value="ECO:0007669"/>
    <property type="project" value="TreeGrafter"/>
</dbReference>
<keyword evidence="4" id="KW-1185">Reference proteome</keyword>
<keyword evidence="3" id="KW-0830">Ubiquinone</keyword>
<accession>A0AAX4P893</accession>
<dbReference type="InterPro" id="IPR007763">
    <property type="entry name" value="NDUFA12"/>
</dbReference>
<reference evidence="3 4" key="1">
    <citation type="submission" date="2024-03" db="EMBL/GenBank/DDBJ databases">
        <title>Complete genome sequence of the green alga Chloropicon roscoffensis RCC1871.</title>
        <authorList>
            <person name="Lemieux C."/>
            <person name="Pombert J.-F."/>
            <person name="Otis C."/>
            <person name="Turmel M."/>
        </authorList>
    </citation>
    <scope>NUCLEOTIDE SEQUENCE [LARGE SCALE GENOMIC DNA]</scope>
    <source>
        <strain evidence="3 4">RCC1871</strain>
    </source>
</reference>
<feature type="compositionally biased region" description="Acidic residues" evidence="2">
    <location>
        <begin position="131"/>
        <end position="143"/>
    </location>
</feature>
<organism evidence="3 4">
    <name type="scientific">Chloropicon roscoffensis</name>
    <dbReference type="NCBI Taxonomy" id="1461544"/>
    <lineage>
        <taxon>Eukaryota</taxon>
        <taxon>Viridiplantae</taxon>
        <taxon>Chlorophyta</taxon>
        <taxon>Chloropicophyceae</taxon>
        <taxon>Chloropicales</taxon>
        <taxon>Chloropicaceae</taxon>
        <taxon>Chloropicon</taxon>
    </lineage>
</organism>
<dbReference type="PANTHER" id="PTHR32470:SF2">
    <property type="entry name" value="NADH DEHYDROGENASE [UBIQUINONE] 1 ALPHA SUBCOMPLEX ASSEMBLY FACTOR 2"/>
    <property type="match status" value="1"/>
</dbReference>
<evidence type="ECO:0000313" key="3">
    <source>
        <dbReference type="EMBL" id="WZN61790.1"/>
    </source>
</evidence>
<evidence type="ECO:0000313" key="4">
    <source>
        <dbReference type="Proteomes" id="UP001472866"/>
    </source>
</evidence>
<dbReference type="InterPro" id="IPR052618">
    <property type="entry name" value="ComplexI_NDUFA12"/>
</dbReference>